<evidence type="ECO:0000313" key="2">
    <source>
        <dbReference type="Proteomes" id="UP000198324"/>
    </source>
</evidence>
<gene>
    <name evidence="1" type="ORF">SAMN04488503_1998</name>
</gene>
<dbReference type="Proteomes" id="UP000198324">
    <property type="component" value="Unassembled WGS sequence"/>
</dbReference>
<dbReference type="EMBL" id="FZOC01000004">
    <property type="protein sequence ID" value="SNR95294.1"/>
    <property type="molecule type" value="Genomic_DNA"/>
</dbReference>
<organism evidence="1 2">
    <name type="scientific">Humidesulfovibrio mexicanus</name>
    <dbReference type="NCBI Taxonomy" id="147047"/>
    <lineage>
        <taxon>Bacteria</taxon>
        <taxon>Pseudomonadati</taxon>
        <taxon>Thermodesulfobacteriota</taxon>
        <taxon>Desulfovibrionia</taxon>
        <taxon>Desulfovibrionales</taxon>
        <taxon>Desulfovibrionaceae</taxon>
        <taxon>Humidesulfovibrio</taxon>
    </lineage>
</organism>
<proteinExistence type="predicted"/>
<dbReference type="AlphaFoldDB" id="A0A239AJS1"/>
<evidence type="ECO:0000313" key="1">
    <source>
        <dbReference type="EMBL" id="SNR95294.1"/>
    </source>
</evidence>
<keyword evidence="2" id="KW-1185">Reference proteome</keyword>
<name>A0A239AJS1_9BACT</name>
<dbReference type="OrthoDB" id="5460329at2"/>
<accession>A0A239AJS1</accession>
<protein>
    <recommendedName>
        <fullName evidence="3">DUF2635 domain-containing protein</fullName>
    </recommendedName>
</protein>
<reference evidence="1 2" key="1">
    <citation type="submission" date="2017-06" db="EMBL/GenBank/DDBJ databases">
        <authorList>
            <person name="Kim H.J."/>
            <person name="Triplett B.A."/>
        </authorList>
    </citation>
    <scope>NUCLEOTIDE SEQUENCE [LARGE SCALE GENOMIC DNA]</scope>
    <source>
        <strain evidence="1 2">DSM 13116</strain>
    </source>
</reference>
<sequence>MLVKAAPGLRVPKEAKPREYITDAKAVDVPETPYYLRALAYGDLMLAQAETASAAVPTAGKSGKKE</sequence>
<dbReference type="RefSeq" id="WP_089274233.1">
    <property type="nucleotide sequence ID" value="NZ_FZOC01000004.1"/>
</dbReference>
<evidence type="ECO:0008006" key="3">
    <source>
        <dbReference type="Google" id="ProtNLM"/>
    </source>
</evidence>